<accession>A0A1N7MAS5</accession>
<evidence type="ECO:0000256" key="1">
    <source>
        <dbReference type="ARBA" id="ARBA00022679"/>
    </source>
</evidence>
<keyword evidence="1" id="KW-0808">Transferase</keyword>
<dbReference type="GO" id="GO:0046983">
    <property type="term" value="F:protein dimerization activity"/>
    <property type="evidence" value="ECO:0007669"/>
    <property type="project" value="InterPro"/>
</dbReference>
<dbReference type="EMBL" id="FTOT01000002">
    <property type="protein sequence ID" value="SIS83216.1"/>
    <property type="molecule type" value="Genomic_DNA"/>
</dbReference>
<proteinExistence type="predicted"/>
<feature type="domain" description="Histidine kinase" evidence="7">
    <location>
        <begin position="532"/>
        <end position="713"/>
    </location>
</feature>
<dbReference type="SMART" id="SM00387">
    <property type="entry name" value="HATPase_c"/>
    <property type="match status" value="1"/>
</dbReference>
<dbReference type="InterPro" id="IPR036890">
    <property type="entry name" value="HATPase_C_sf"/>
</dbReference>
<dbReference type="SUPFAM" id="SSF55874">
    <property type="entry name" value="ATPase domain of HSP90 chaperone/DNA topoisomerase II/histidine kinase"/>
    <property type="match status" value="1"/>
</dbReference>
<dbReference type="InterPro" id="IPR036034">
    <property type="entry name" value="PDZ_sf"/>
</dbReference>
<evidence type="ECO:0000256" key="3">
    <source>
        <dbReference type="ARBA" id="ARBA00023012"/>
    </source>
</evidence>
<dbReference type="AlphaFoldDB" id="A0A1N7MAS5"/>
<keyword evidence="4" id="KW-0175">Coiled coil</keyword>
<dbReference type="Proteomes" id="UP000186141">
    <property type="component" value="Unassembled WGS sequence"/>
</dbReference>
<evidence type="ECO:0000313" key="8">
    <source>
        <dbReference type="EMBL" id="SIS83216.1"/>
    </source>
</evidence>
<feature type="transmembrane region" description="Helical" evidence="5">
    <location>
        <begin position="360"/>
        <end position="380"/>
    </location>
</feature>
<organism evidence="8 9">
    <name type="scientific">Gemmobacter megaterium</name>
    <dbReference type="NCBI Taxonomy" id="1086013"/>
    <lineage>
        <taxon>Bacteria</taxon>
        <taxon>Pseudomonadati</taxon>
        <taxon>Pseudomonadota</taxon>
        <taxon>Alphaproteobacteria</taxon>
        <taxon>Rhodobacterales</taxon>
        <taxon>Paracoccaceae</taxon>
        <taxon>Gemmobacter</taxon>
    </lineage>
</organism>
<dbReference type="InterPro" id="IPR001478">
    <property type="entry name" value="PDZ"/>
</dbReference>
<dbReference type="InterPro" id="IPR005467">
    <property type="entry name" value="His_kinase_dom"/>
</dbReference>
<dbReference type="Gene3D" id="1.20.5.1930">
    <property type="match status" value="1"/>
</dbReference>
<dbReference type="CDD" id="cd16917">
    <property type="entry name" value="HATPase_UhpB-NarQ-NarX-like"/>
    <property type="match status" value="1"/>
</dbReference>
<dbReference type="RefSeq" id="WP_076529722.1">
    <property type="nucleotide sequence ID" value="NZ_BMEH01000002.1"/>
</dbReference>
<evidence type="ECO:0000256" key="5">
    <source>
        <dbReference type="SAM" id="Phobius"/>
    </source>
</evidence>
<dbReference type="Pfam" id="PF07730">
    <property type="entry name" value="HisKA_3"/>
    <property type="match status" value="1"/>
</dbReference>
<evidence type="ECO:0000256" key="4">
    <source>
        <dbReference type="SAM" id="Coils"/>
    </source>
</evidence>
<dbReference type="InterPro" id="IPR003594">
    <property type="entry name" value="HATPase_dom"/>
</dbReference>
<dbReference type="PROSITE" id="PS50106">
    <property type="entry name" value="PDZ"/>
    <property type="match status" value="1"/>
</dbReference>
<feature type="transmembrane region" description="Helical" evidence="5">
    <location>
        <begin position="261"/>
        <end position="282"/>
    </location>
</feature>
<dbReference type="InterPro" id="IPR011712">
    <property type="entry name" value="Sig_transdc_His_kin_sub3_dim/P"/>
</dbReference>
<feature type="coiled-coil region" evidence="4">
    <location>
        <begin position="568"/>
        <end position="595"/>
    </location>
</feature>
<dbReference type="PANTHER" id="PTHR24421">
    <property type="entry name" value="NITRATE/NITRITE SENSOR PROTEIN NARX-RELATED"/>
    <property type="match status" value="1"/>
</dbReference>
<evidence type="ECO:0000256" key="2">
    <source>
        <dbReference type="ARBA" id="ARBA00022777"/>
    </source>
</evidence>
<keyword evidence="5" id="KW-0812">Transmembrane</keyword>
<dbReference type="OrthoDB" id="9778496at2"/>
<dbReference type="GO" id="GO:0000155">
    <property type="term" value="F:phosphorelay sensor kinase activity"/>
    <property type="evidence" value="ECO:0007669"/>
    <property type="project" value="InterPro"/>
</dbReference>
<keyword evidence="2 8" id="KW-0418">Kinase</keyword>
<feature type="domain" description="PDZ" evidence="6">
    <location>
        <begin position="24"/>
        <end position="80"/>
    </location>
</feature>
<dbReference type="STRING" id="1086013.SAMN05421774_102551"/>
<protein>
    <submittedName>
        <fullName evidence="8">Histidine kinase</fullName>
    </submittedName>
</protein>
<feature type="transmembrane region" description="Helical" evidence="5">
    <location>
        <begin position="210"/>
        <end position="229"/>
    </location>
</feature>
<feature type="transmembrane region" description="Helical" evidence="5">
    <location>
        <begin position="169"/>
        <end position="190"/>
    </location>
</feature>
<feature type="transmembrane region" description="Helical" evidence="5">
    <location>
        <begin position="142"/>
        <end position="162"/>
    </location>
</feature>
<gene>
    <name evidence="8" type="ORF">SAMN05421774_102551</name>
</gene>
<dbReference type="Pfam" id="PF02518">
    <property type="entry name" value="HATPase_c"/>
    <property type="match status" value="1"/>
</dbReference>
<feature type="transmembrane region" description="Helical" evidence="5">
    <location>
        <begin position="294"/>
        <end position="319"/>
    </location>
</feature>
<keyword evidence="5" id="KW-1133">Transmembrane helix</keyword>
<dbReference type="Gene3D" id="3.30.565.10">
    <property type="entry name" value="Histidine kinase-like ATPase, C-terminal domain"/>
    <property type="match status" value="1"/>
</dbReference>
<dbReference type="GO" id="GO:0016020">
    <property type="term" value="C:membrane"/>
    <property type="evidence" value="ECO:0007669"/>
    <property type="project" value="InterPro"/>
</dbReference>
<dbReference type="PROSITE" id="PS50109">
    <property type="entry name" value="HIS_KIN"/>
    <property type="match status" value="1"/>
</dbReference>
<reference evidence="8 9" key="1">
    <citation type="submission" date="2017-01" db="EMBL/GenBank/DDBJ databases">
        <authorList>
            <person name="Mah S.A."/>
            <person name="Swanson W.J."/>
            <person name="Moy G.W."/>
            <person name="Vacquier V.D."/>
        </authorList>
    </citation>
    <scope>NUCLEOTIDE SEQUENCE [LARGE SCALE GENOMIC DNA]</scope>
    <source>
        <strain evidence="8 9">DSM 26375</strain>
    </source>
</reference>
<feature type="transmembrane region" description="Helical" evidence="5">
    <location>
        <begin position="325"/>
        <end position="348"/>
    </location>
</feature>
<sequence>MPRWLNTPITLPLTALALGLLMAAITVALTLGQPWMGLRLAASPEENAVVITAVAPTGPAAQAGAQPGAVLVALNGIALEADDLIEEPDMIESFDAFARFIARQDRLAQQLQGGGSILIALDEDEARALHPAPLRPLQTLPAAFWAQVLVGLFGFVAGSWVLGLRRSRAAAFLWLAGVGLLLSAHAAAIYSARELALPGAQFQMLSSLNHLGALGFGAGMIGLFLCYPVRLVPSRWQFLPGIALLIWWGANQLRLLPTPALGFQLPVALALAAIAVCVALQYRATRTDPRARAALRWLGLAVLIGAGAFVMTIIVPILLGFDAPLSQGFAFLFFLPIYAGLALGVARYRLFELEDWAFRILFYLAGMVMLLVLDASLIALIAMDRAPAFGLSLLAVSLLYLPLRDDIGRRLLRRRNDVSGQMFRAITDVALTPPDTSRIERWQALLTASFDPLRIEPMAETPPHVRLAEEGSVLEIPAVDTLPPQRLVWARGGRALYSLHDLARAEEMVTMLDQAAASRRAYEMGAAEERARIAQDMHDNIGIQLTGALHSGSAARKDALIRETLSDLRDIISNANRADLELEELLADLRATMGEHLSSVGIALDWKVVGAGPSRSEPRQAHALRSILREAVSNALRHSGASQVRVRVRISPDAVHVSVEDNGRGIGDAIPQPGGGNGLSNMRARANGMGGEVIITEIPGGGTRVEAVLPMASAGKAA</sequence>
<evidence type="ECO:0000259" key="7">
    <source>
        <dbReference type="PROSITE" id="PS50109"/>
    </source>
</evidence>
<feature type="transmembrane region" description="Helical" evidence="5">
    <location>
        <begin position="236"/>
        <end position="255"/>
    </location>
</feature>
<keyword evidence="3" id="KW-0902">Two-component regulatory system</keyword>
<evidence type="ECO:0000259" key="6">
    <source>
        <dbReference type="PROSITE" id="PS50106"/>
    </source>
</evidence>
<dbReference type="SUPFAM" id="SSF50156">
    <property type="entry name" value="PDZ domain-like"/>
    <property type="match status" value="1"/>
</dbReference>
<keyword evidence="9" id="KW-1185">Reference proteome</keyword>
<name>A0A1N7MAS5_9RHOB</name>
<keyword evidence="5" id="KW-0472">Membrane</keyword>
<dbReference type="InterPro" id="IPR050482">
    <property type="entry name" value="Sensor_HK_TwoCompSys"/>
</dbReference>
<dbReference type="Gene3D" id="2.30.42.10">
    <property type="match status" value="1"/>
</dbReference>
<evidence type="ECO:0000313" key="9">
    <source>
        <dbReference type="Proteomes" id="UP000186141"/>
    </source>
</evidence>